<dbReference type="PROSITE" id="PS50118">
    <property type="entry name" value="HMG_BOX_2"/>
    <property type="match status" value="1"/>
</dbReference>
<dbReference type="SMART" id="SM00398">
    <property type="entry name" value="HMG"/>
    <property type="match status" value="1"/>
</dbReference>
<feature type="compositionally biased region" description="Basic and acidic residues" evidence="2">
    <location>
        <begin position="1"/>
        <end position="17"/>
    </location>
</feature>
<keyword evidence="1" id="KW-0539">Nucleus</keyword>
<dbReference type="InterPro" id="IPR042477">
    <property type="entry name" value="HMGXB4"/>
</dbReference>
<evidence type="ECO:0000256" key="1">
    <source>
        <dbReference type="PROSITE-ProRule" id="PRU00267"/>
    </source>
</evidence>
<accession>A0A0A9WUC1</accession>
<evidence type="ECO:0000256" key="2">
    <source>
        <dbReference type="SAM" id="MobiDB-lite"/>
    </source>
</evidence>
<feature type="DNA-binding region" description="HMG box" evidence="1">
    <location>
        <begin position="88"/>
        <end position="156"/>
    </location>
</feature>
<dbReference type="Pfam" id="PF00505">
    <property type="entry name" value="HMG_box"/>
    <property type="match status" value="1"/>
</dbReference>
<dbReference type="EMBL" id="GBHO01031547">
    <property type="protein sequence ID" value="JAG12057.1"/>
    <property type="molecule type" value="Transcribed_RNA"/>
</dbReference>
<evidence type="ECO:0000259" key="3">
    <source>
        <dbReference type="PROSITE" id="PS50118"/>
    </source>
</evidence>
<dbReference type="AlphaFoldDB" id="A0A0A9WUC1"/>
<organism evidence="4">
    <name type="scientific">Lygus hesperus</name>
    <name type="common">Western plant bug</name>
    <dbReference type="NCBI Taxonomy" id="30085"/>
    <lineage>
        <taxon>Eukaryota</taxon>
        <taxon>Metazoa</taxon>
        <taxon>Ecdysozoa</taxon>
        <taxon>Arthropoda</taxon>
        <taxon>Hexapoda</taxon>
        <taxon>Insecta</taxon>
        <taxon>Pterygota</taxon>
        <taxon>Neoptera</taxon>
        <taxon>Paraneoptera</taxon>
        <taxon>Hemiptera</taxon>
        <taxon>Heteroptera</taxon>
        <taxon>Panheteroptera</taxon>
        <taxon>Cimicomorpha</taxon>
        <taxon>Miridae</taxon>
        <taxon>Mirini</taxon>
        <taxon>Lygus</taxon>
    </lineage>
</organism>
<dbReference type="CDD" id="cd00084">
    <property type="entry name" value="HMG-box_SF"/>
    <property type="match status" value="1"/>
</dbReference>
<dbReference type="PANTHER" id="PTHR46584">
    <property type="entry name" value="HMG DOMAIN-CONTAINING PROTEIN 4"/>
    <property type="match status" value="1"/>
</dbReference>
<dbReference type="GO" id="GO:0005634">
    <property type="term" value="C:nucleus"/>
    <property type="evidence" value="ECO:0007669"/>
    <property type="project" value="UniProtKB-UniRule"/>
</dbReference>
<feature type="region of interest" description="Disordered" evidence="2">
    <location>
        <begin position="1"/>
        <end position="40"/>
    </location>
</feature>
<proteinExistence type="predicted"/>
<feature type="non-terminal residue" evidence="4">
    <location>
        <position position="1"/>
    </location>
</feature>
<gene>
    <name evidence="4" type="ORF">CM83_64290</name>
</gene>
<evidence type="ECO:0000313" key="4">
    <source>
        <dbReference type="EMBL" id="JAG12057.1"/>
    </source>
</evidence>
<dbReference type="InterPro" id="IPR036910">
    <property type="entry name" value="HMG_box_dom_sf"/>
</dbReference>
<feature type="compositionally biased region" description="Basic and acidic residues" evidence="2">
    <location>
        <begin position="24"/>
        <end position="39"/>
    </location>
</feature>
<feature type="domain" description="HMG box" evidence="3">
    <location>
        <begin position="88"/>
        <end position="156"/>
    </location>
</feature>
<dbReference type="Gene3D" id="1.10.30.10">
    <property type="entry name" value="High mobility group box domain"/>
    <property type="match status" value="1"/>
</dbReference>
<dbReference type="GO" id="GO:0003677">
    <property type="term" value="F:DNA binding"/>
    <property type="evidence" value="ECO:0007669"/>
    <property type="project" value="UniProtKB-UniRule"/>
</dbReference>
<protein>
    <recommendedName>
        <fullName evidence="3">HMG box domain-containing protein</fullName>
    </recommendedName>
</protein>
<reference evidence="4" key="2">
    <citation type="submission" date="2014-07" db="EMBL/GenBank/DDBJ databases">
        <authorList>
            <person name="Hull J."/>
        </authorList>
    </citation>
    <scope>NUCLEOTIDE SEQUENCE</scope>
</reference>
<dbReference type="SUPFAM" id="SSF47095">
    <property type="entry name" value="HMG-box"/>
    <property type="match status" value="1"/>
</dbReference>
<keyword evidence="1" id="KW-0238">DNA-binding</keyword>
<name>A0A0A9WUC1_LYGHE</name>
<reference evidence="4" key="1">
    <citation type="journal article" date="2014" name="PLoS ONE">
        <title>Transcriptome-Based Identification of ABC Transporters in the Western Tarnished Plant Bug Lygus hesperus.</title>
        <authorList>
            <person name="Hull J.J."/>
            <person name="Chaney K."/>
            <person name="Geib S.M."/>
            <person name="Fabrick J.A."/>
            <person name="Brent C.S."/>
            <person name="Walsh D."/>
            <person name="Lavine L.C."/>
        </authorList>
    </citation>
    <scope>NUCLEOTIDE SEQUENCE</scope>
</reference>
<dbReference type="InterPro" id="IPR009071">
    <property type="entry name" value="HMG_box_dom"/>
</dbReference>
<sequence>TEAKSDGSNIKNDETNRKNSMSPKKSEKEEPSKQSKDSEVFSLSCWSRGNVCVDGKKLEGPTAVVGGLIDETVSSPSSCERSVSSQMGQKDMSAFTKFARQMRVEIVKAQPGISFPKIAKELSRRWQELQEEDKLAYEEMAAADKQEKKNRVLTLKQDTTTSRRKSSENNKLFKPLVVKKYHTVERINIELSDIKDRLKTRNAVDFDDDSPDIIANINEDLSIVKGKSSINVFSCRRLNEAIKLHNNLRNMTIDLKVLEEGIEISKKDLGPLWDVLETLDSSVDVNLQANQLLTRNIISDERITKNGFRIEKHGSLSGNKYTITGVARNIPHFGLGDLKEVLTRISENESCRLMDCRPLGAVDLIRNETVQSLAGQTFTRTDYNIDLYKHWYKGIRKHDEMCPHRRLVAKCIHQSSNDFVKT</sequence>
<dbReference type="PANTHER" id="PTHR46584:SF1">
    <property type="entry name" value="HMG DOMAIN-CONTAINING PROTEIN 4"/>
    <property type="match status" value="1"/>
</dbReference>